<sequence length="299" mass="33987">MEDVYDLDMDAPVPVYEMKIHTDGVCRAKGWKGSFAASGAVHVKKNGGSTHRRNALPDDEFPATKRRADIFAILLGLELALISLYELGLPEDLKLHWPEKSKGHPLEPRRAIMDSRPQKSKARKAIMDSRPRKAHSRKAISKARKRQLDMEIQRGPRHLWVSENSLQKPRLDVTIMTSSAEVVRLSKLDFGFLPPDAEGALDFSAIEDGDLLKLIFCRRCEVLAQGTIRYKLIPKTMTNFATEVCHDKLDFMHEYGRPVRGWTYRTNIAQDVASEDFAYGPLTLEYYLDCTDERSLCPN</sequence>
<dbReference type="Proteomes" id="UP000799302">
    <property type="component" value="Unassembled WGS sequence"/>
</dbReference>
<reference evidence="2" key="1">
    <citation type="journal article" date="2020" name="Stud. Mycol.">
        <title>101 Dothideomycetes genomes: a test case for predicting lifestyles and emergence of pathogens.</title>
        <authorList>
            <person name="Haridas S."/>
            <person name="Albert R."/>
            <person name="Binder M."/>
            <person name="Bloem J."/>
            <person name="Labutti K."/>
            <person name="Salamov A."/>
            <person name="Andreopoulos B."/>
            <person name="Baker S."/>
            <person name="Barry K."/>
            <person name="Bills G."/>
            <person name="Bluhm B."/>
            <person name="Cannon C."/>
            <person name="Castanera R."/>
            <person name="Culley D."/>
            <person name="Daum C."/>
            <person name="Ezra D."/>
            <person name="Gonzalez J."/>
            <person name="Henrissat B."/>
            <person name="Kuo A."/>
            <person name="Liang C."/>
            <person name="Lipzen A."/>
            <person name="Lutzoni F."/>
            <person name="Magnuson J."/>
            <person name="Mondo S."/>
            <person name="Nolan M."/>
            <person name="Ohm R."/>
            <person name="Pangilinan J."/>
            <person name="Park H.-J."/>
            <person name="Ramirez L."/>
            <person name="Alfaro M."/>
            <person name="Sun H."/>
            <person name="Tritt A."/>
            <person name="Yoshinaga Y."/>
            <person name="Zwiers L.-H."/>
            <person name="Turgeon B."/>
            <person name="Goodwin S."/>
            <person name="Spatafora J."/>
            <person name="Crous P."/>
            <person name="Grigoriev I."/>
        </authorList>
    </citation>
    <scope>NUCLEOTIDE SEQUENCE</scope>
    <source>
        <strain evidence="2">CBS 115976</strain>
    </source>
</reference>
<gene>
    <name evidence="2" type="ORF">BT63DRAFT_416391</name>
</gene>
<accession>A0A6A6U217</accession>
<dbReference type="GO" id="GO:0003676">
    <property type="term" value="F:nucleic acid binding"/>
    <property type="evidence" value="ECO:0007669"/>
    <property type="project" value="InterPro"/>
</dbReference>
<protein>
    <recommendedName>
        <fullName evidence="4">RNase H type-1 domain-containing protein</fullName>
    </recommendedName>
</protein>
<evidence type="ECO:0000313" key="3">
    <source>
        <dbReference type="Proteomes" id="UP000799302"/>
    </source>
</evidence>
<dbReference type="Gene3D" id="3.30.420.10">
    <property type="entry name" value="Ribonuclease H-like superfamily/Ribonuclease H"/>
    <property type="match status" value="1"/>
</dbReference>
<organism evidence="2 3">
    <name type="scientific">Microthyrium microscopicum</name>
    <dbReference type="NCBI Taxonomy" id="703497"/>
    <lineage>
        <taxon>Eukaryota</taxon>
        <taxon>Fungi</taxon>
        <taxon>Dikarya</taxon>
        <taxon>Ascomycota</taxon>
        <taxon>Pezizomycotina</taxon>
        <taxon>Dothideomycetes</taxon>
        <taxon>Dothideomycetes incertae sedis</taxon>
        <taxon>Microthyriales</taxon>
        <taxon>Microthyriaceae</taxon>
        <taxon>Microthyrium</taxon>
    </lineage>
</organism>
<feature type="region of interest" description="Disordered" evidence="1">
    <location>
        <begin position="114"/>
        <end position="147"/>
    </location>
</feature>
<name>A0A6A6U217_9PEZI</name>
<dbReference type="InterPro" id="IPR036397">
    <property type="entry name" value="RNaseH_sf"/>
</dbReference>
<evidence type="ECO:0000313" key="2">
    <source>
        <dbReference type="EMBL" id="KAF2665960.1"/>
    </source>
</evidence>
<dbReference type="EMBL" id="MU004239">
    <property type="protein sequence ID" value="KAF2665960.1"/>
    <property type="molecule type" value="Genomic_DNA"/>
</dbReference>
<keyword evidence="3" id="KW-1185">Reference proteome</keyword>
<evidence type="ECO:0008006" key="4">
    <source>
        <dbReference type="Google" id="ProtNLM"/>
    </source>
</evidence>
<proteinExistence type="predicted"/>
<evidence type="ECO:0000256" key="1">
    <source>
        <dbReference type="SAM" id="MobiDB-lite"/>
    </source>
</evidence>
<feature type="compositionally biased region" description="Basic residues" evidence="1">
    <location>
        <begin position="132"/>
        <end position="145"/>
    </location>
</feature>
<dbReference type="AlphaFoldDB" id="A0A6A6U217"/>